<proteinExistence type="predicted"/>
<evidence type="ECO:0000256" key="1">
    <source>
        <dbReference type="SAM" id="Phobius"/>
    </source>
</evidence>
<keyword evidence="1" id="KW-0472">Membrane</keyword>
<dbReference type="EMBL" id="AP027151">
    <property type="protein sequence ID" value="BDV43183.1"/>
    <property type="molecule type" value="Genomic_DNA"/>
</dbReference>
<evidence type="ECO:0000313" key="3">
    <source>
        <dbReference type="Proteomes" id="UP001317705"/>
    </source>
</evidence>
<keyword evidence="1" id="KW-1133">Transmembrane helix</keyword>
<protein>
    <recommendedName>
        <fullName evidence="4">MFS transporter</fullName>
    </recommendedName>
</protein>
<dbReference type="RefSeq" id="WP_281999296.1">
    <property type="nucleotide sequence ID" value="NZ_AP027151.1"/>
</dbReference>
<feature type="transmembrane region" description="Helical" evidence="1">
    <location>
        <begin position="81"/>
        <end position="103"/>
    </location>
</feature>
<feature type="transmembrane region" description="Helical" evidence="1">
    <location>
        <begin position="44"/>
        <end position="69"/>
    </location>
</feature>
<name>A0ABN6VSA9_9BACT</name>
<keyword evidence="1" id="KW-0812">Transmembrane</keyword>
<keyword evidence="3" id="KW-1185">Reference proteome</keyword>
<evidence type="ECO:0008006" key="4">
    <source>
        <dbReference type="Google" id="ProtNLM"/>
    </source>
</evidence>
<feature type="transmembrane region" description="Helical" evidence="1">
    <location>
        <begin position="12"/>
        <end position="38"/>
    </location>
</feature>
<dbReference type="Proteomes" id="UP001317705">
    <property type="component" value="Chromosome"/>
</dbReference>
<organism evidence="2 3">
    <name type="scientific">Geotalea uraniireducens</name>
    <dbReference type="NCBI Taxonomy" id="351604"/>
    <lineage>
        <taxon>Bacteria</taxon>
        <taxon>Pseudomonadati</taxon>
        <taxon>Thermodesulfobacteriota</taxon>
        <taxon>Desulfuromonadia</taxon>
        <taxon>Geobacterales</taxon>
        <taxon>Geobacteraceae</taxon>
        <taxon>Geotalea</taxon>
    </lineage>
</organism>
<dbReference type="InterPro" id="IPR036259">
    <property type="entry name" value="MFS_trans_sf"/>
</dbReference>
<gene>
    <name evidence="2" type="ORF">GURASL_21060</name>
</gene>
<dbReference type="SUPFAM" id="SSF103473">
    <property type="entry name" value="MFS general substrate transporter"/>
    <property type="match status" value="1"/>
</dbReference>
<sequence>MRKRTVRFGLNFIIAAVFIVILGTFYHSVIADLFHFLPTDEERFVFLSFFIGGIMGGFGAFVVAAGFLLGSSQDEGPRIRLLPNIIILCAVALIFFMLFASSLHTTTTPELRPGETITI</sequence>
<evidence type="ECO:0000313" key="2">
    <source>
        <dbReference type="EMBL" id="BDV43183.1"/>
    </source>
</evidence>
<reference evidence="2 3" key="1">
    <citation type="submission" date="2022-12" db="EMBL/GenBank/DDBJ databases">
        <title>Polyphasic characterization of Geotalea uranireducens NIT-SL11 newly isolated from a complex of sewage sludge and microbially reduced graphene oxide.</title>
        <authorList>
            <person name="Xie L."/>
            <person name="Yoshida N."/>
            <person name="Meng L."/>
        </authorList>
    </citation>
    <scope>NUCLEOTIDE SEQUENCE [LARGE SCALE GENOMIC DNA]</scope>
    <source>
        <strain evidence="2 3">NIT-SL11</strain>
    </source>
</reference>
<accession>A0ABN6VSA9</accession>